<dbReference type="EMBL" id="GGEC01092809">
    <property type="protein sequence ID" value="MBX73293.1"/>
    <property type="molecule type" value="Transcribed_RNA"/>
</dbReference>
<reference evidence="1" key="1">
    <citation type="submission" date="2018-02" db="EMBL/GenBank/DDBJ databases">
        <title>Rhizophora mucronata_Transcriptome.</title>
        <authorList>
            <person name="Meera S.P."/>
            <person name="Sreeshan A."/>
            <person name="Augustine A."/>
        </authorList>
    </citation>
    <scope>NUCLEOTIDE SEQUENCE</scope>
    <source>
        <tissue evidence="1">Leaf</tissue>
    </source>
</reference>
<evidence type="ECO:0000313" key="1">
    <source>
        <dbReference type="EMBL" id="MBX73293.1"/>
    </source>
</evidence>
<proteinExistence type="predicted"/>
<name>A0A2P2R206_RHIMU</name>
<organism evidence="1">
    <name type="scientific">Rhizophora mucronata</name>
    <name type="common">Asiatic mangrove</name>
    <dbReference type="NCBI Taxonomy" id="61149"/>
    <lineage>
        <taxon>Eukaryota</taxon>
        <taxon>Viridiplantae</taxon>
        <taxon>Streptophyta</taxon>
        <taxon>Embryophyta</taxon>
        <taxon>Tracheophyta</taxon>
        <taxon>Spermatophyta</taxon>
        <taxon>Magnoliopsida</taxon>
        <taxon>eudicotyledons</taxon>
        <taxon>Gunneridae</taxon>
        <taxon>Pentapetalae</taxon>
        <taxon>rosids</taxon>
        <taxon>fabids</taxon>
        <taxon>Malpighiales</taxon>
        <taxon>Rhizophoraceae</taxon>
        <taxon>Rhizophora</taxon>
    </lineage>
</organism>
<protein>
    <submittedName>
        <fullName evidence="1">Uncharacterized protein</fullName>
    </submittedName>
</protein>
<accession>A0A2P2R206</accession>
<dbReference type="AlphaFoldDB" id="A0A2P2R206"/>
<sequence>MISQVLQNFLIYVQWMCQICCRHFV</sequence>